<dbReference type="AlphaFoldDB" id="A0A0C2N2B3"/>
<dbReference type="OrthoDB" id="10587335at2759"/>
<dbReference type="Proteomes" id="UP000031668">
    <property type="component" value="Unassembled WGS sequence"/>
</dbReference>
<sequence>MDETKLLIIVLGLPDYFNNHPYPSIINMIINRLSEAFVSCTCPLKVQISRAVAKCQSHLHLIKNFGEIVSRLSNVLYSTDPVERAAVLIIFSALAVLIKSREVNEISDNNYILNSLYHQLIVSLQSRDAEEANTAVLVSYKFVKYSPYFSRLLLDKINDVLQRDQGVFDQLLGAYSYMNHDFEMANMAFGSLVKYSSRFPEKSFRAMSKLAIKNPFIVEEYISFCFDHLLNSNERHGEIILKNLTKIARFYPFLFDLRRIDALFKRYQTSHCFYILYLLIRVAHRPALLFIKQNLEELLRWLETNNSMVLLFILADYMLGNDESGILQHFKLLSDRFEAFLLNYSSLRLESTRRFLCCCYTRFLVKLPRSLLIKAQIPDFIMRLCFCSIIEICPTQLTRWLYIVHVSRAVEMSGSNFLNMQNQILEMFKNKMDVAIFYKFINFAIIYQYFRGVGDYDWLKDILDDIGPKEAYGMGVVSTLFGCFNISYLLFQRILSFPIHKIDFKRHLVELTKISAMETDRFKPDYMSSILYKFYGARSHFQKSYIANRKRTLELGQGIFSLFNANPIEFSGPFIQSVIKKYINDAEVLRADWLKISKFMYDSDGNSRHLIQAYATIINILSHLLNYKNTNVESMIEFMRSLTHPFASKMIEVLDVLKSQNIFSGIVANFVLNAVLKPWPLPLYYYKSSFKLKTAINFKETHKESLLSDMNHSKVGETFNFSVEGYFKVDSDEIKKKIKYVCIKNIEIVASIFCCDSDGELLEQFIENVTLNNGYFDCNLAINFDKAGNYKISVFVDSIMDEMDQCWEIQQFKCPDIYVNVSGRTNFSDLQFYSNKS</sequence>
<dbReference type="PANTHER" id="PTHR13322">
    <property type="entry name" value="C1ORF73 PROTEIN"/>
    <property type="match status" value="1"/>
</dbReference>
<reference evidence="3 4" key="1">
    <citation type="journal article" date="2014" name="Genome Biol. Evol.">
        <title>The genome of the myxosporean Thelohanellus kitauei shows adaptations to nutrient acquisition within its fish host.</title>
        <authorList>
            <person name="Yang Y."/>
            <person name="Xiong J."/>
            <person name="Zhou Z."/>
            <person name="Huo F."/>
            <person name="Miao W."/>
            <person name="Ran C."/>
            <person name="Liu Y."/>
            <person name="Zhang J."/>
            <person name="Feng J."/>
            <person name="Wang M."/>
            <person name="Wang M."/>
            <person name="Wang L."/>
            <person name="Yao B."/>
        </authorList>
    </citation>
    <scope>NUCLEOTIDE SEQUENCE [LARGE SCALE GENOMIC DNA]</scope>
    <source>
        <strain evidence="3">Wuqing</strain>
    </source>
</reference>
<keyword evidence="4" id="KW-1185">Reference proteome</keyword>
<evidence type="ECO:0000256" key="1">
    <source>
        <dbReference type="ARBA" id="ARBA00008565"/>
    </source>
</evidence>
<dbReference type="EMBL" id="JWZT01000690">
    <property type="protein sequence ID" value="KII73746.1"/>
    <property type="molecule type" value="Genomic_DNA"/>
</dbReference>
<comment type="similarity">
    <text evidence="1">Belongs to the Integrator subunit 7 family.</text>
</comment>
<feature type="domain" description="Integrator complex subunit 7 N-terminal" evidence="2">
    <location>
        <begin position="12"/>
        <end position="300"/>
    </location>
</feature>
<dbReference type="GO" id="GO:0034472">
    <property type="term" value="P:snRNA 3'-end processing"/>
    <property type="evidence" value="ECO:0007669"/>
    <property type="project" value="TreeGrafter"/>
</dbReference>
<gene>
    <name evidence="3" type="ORF">RF11_09651</name>
</gene>
<dbReference type="InterPro" id="IPR033060">
    <property type="entry name" value="INTS7"/>
</dbReference>
<proteinExistence type="inferred from homology"/>
<evidence type="ECO:0000313" key="4">
    <source>
        <dbReference type="Proteomes" id="UP000031668"/>
    </source>
</evidence>
<evidence type="ECO:0000259" key="2">
    <source>
        <dbReference type="Pfam" id="PF24436"/>
    </source>
</evidence>
<name>A0A0C2N2B3_THEKT</name>
<evidence type="ECO:0000313" key="3">
    <source>
        <dbReference type="EMBL" id="KII73746.1"/>
    </source>
</evidence>
<comment type="caution">
    <text evidence="3">The sequence shown here is derived from an EMBL/GenBank/DDBJ whole genome shotgun (WGS) entry which is preliminary data.</text>
</comment>
<dbReference type="PANTHER" id="PTHR13322:SF2">
    <property type="entry name" value="INTEGRATOR COMPLEX SUBUNIT 7"/>
    <property type="match status" value="1"/>
</dbReference>
<organism evidence="3 4">
    <name type="scientific">Thelohanellus kitauei</name>
    <name type="common">Myxosporean</name>
    <dbReference type="NCBI Taxonomy" id="669202"/>
    <lineage>
        <taxon>Eukaryota</taxon>
        <taxon>Metazoa</taxon>
        <taxon>Cnidaria</taxon>
        <taxon>Myxozoa</taxon>
        <taxon>Myxosporea</taxon>
        <taxon>Bivalvulida</taxon>
        <taxon>Platysporina</taxon>
        <taxon>Myxobolidae</taxon>
        <taxon>Thelohanellus</taxon>
    </lineage>
</organism>
<dbReference type="InterPro" id="IPR056516">
    <property type="entry name" value="INTS7_N"/>
</dbReference>
<accession>A0A0C2N2B3</accession>
<protein>
    <submittedName>
        <fullName evidence="3">Integrator complex subunit 7</fullName>
    </submittedName>
</protein>
<dbReference type="GO" id="GO:0032039">
    <property type="term" value="C:integrator complex"/>
    <property type="evidence" value="ECO:0007669"/>
    <property type="project" value="InterPro"/>
</dbReference>
<dbReference type="SUPFAM" id="SSF48371">
    <property type="entry name" value="ARM repeat"/>
    <property type="match status" value="1"/>
</dbReference>
<dbReference type="Pfam" id="PF24436">
    <property type="entry name" value="INTS7_N"/>
    <property type="match status" value="1"/>
</dbReference>
<dbReference type="InterPro" id="IPR016024">
    <property type="entry name" value="ARM-type_fold"/>
</dbReference>